<organism evidence="2 3">
    <name type="scientific">Pseudomonas neustonica</name>
    <dbReference type="NCBI Taxonomy" id="2487346"/>
    <lineage>
        <taxon>Bacteria</taxon>
        <taxon>Pseudomonadati</taxon>
        <taxon>Pseudomonadota</taxon>
        <taxon>Gammaproteobacteria</taxon>
        <taxon>Pseudomonadales</taxon>
        <taxon>Pseudomonadaceae</taxon>
        <taxon>Pseudomonas</taxon>
    </lineage>
</organism>
<evidence type="ECO:0000313" key="2">
    <source>
        <dbReference type="EMBL" id="ROZ80635.1"/>
    </source>
</evidence>
<gene>
    <name evidence="2" type="ORF">EF096_19145</name>
</gene>
<dbReference type="Gene3D" id="3.40.50.720">
    <property type="entry name" value="NAD(P)-binding Rossmann-like Domain"/>
    <property type="match status" value="1"/>
</dbReference>
<name>A0ABX9XCU7_9PSED</name>
<protein>
    <submittedName>
        <fullName evidence="2">NAD-dependent epimerase/dehydratase family protein</fullName>
    </submittedName>
</protein>
<dbReference type="InterPro" id="IPR051207">
    <property type="entry name" value="ComplexI_NDUFA9_subunit"/>
</dbReference>
<dbReference type="Pfam" id="PF13460">
    <property type="entry name" value="NAD_binding_10"/>
    <property type="match status" value="1"/>
</dbReference>
<accession>A0ABX9XCU7</accession>
<dbReference type="InterPro" id="IPR036291">
    <property type="entry name" value="NAD(P)-bd_dom_sf"/>
</dbReference>
<dbReference type="SUPFAM" id="SSF51735">
    <property type="entry name" value="NAD(P)-binding Rossmann-fold domains"/>
    <property type="match status" value="1"/>
</dbReference>
<evidence type="ECO:0000313" key="3">
    <source>
        <dbReference type="Proteomes" id="UP000275199"/>
    </source>
</evidence>
<dbReference type="InterPro" id="IPR016040">
    <property type="entry name" value="NAD(P)-bd_dom"/>
</dbReference>
<proteinExistence type="predicted"/>
<dbReference type="PANTHER" id="PTHR12126">
    <property type="entry name" value="NADH-UBIQUINONE OXIDOREDUCTASE 39 KDA SUBUNIT-RELATED"/>
    <property type="match status" value="1"/>
</dbReference>
<sequence>MRNRRLAGKQARSASDYLNKERQSVGAALKVLILGGHGFIGRHAAKHLAIAGADVTVGTRNPKADSQFRQARYRLEERQSRADWAQDVEQYDVILNCVGILRQRRGESYEAIHHLAPQALAQACHAAQKRFVHVSALGLSADCKSRFLTSKYHGERAIMASQGDWIIARPSLLEGDGGFGAEWLRAIAKLPVFVVPASARGNIAALTVDDAGLALARLCMGNASEIGLDHSRIYELGGAKALSFEHYIRALRSRYSDKNAVCLSVPGWIARAAAHLFDVIHFSPFSFGHWELLCKDNVPDENRLPSLLQHQAEDPVLAYAADKPA</sequence>
<evidence type="ECO:0000259" key="1">
    <source>
        <dbReference type="Pfam" id="PF13460"/>
    </source>
</evidence>
<comment type="caution">
    <text evidence="2">The sequence shown here is derived from an EMBL/GenBank/DDBJ whole genome shotgun (WGS) entry which is preliminary data.</text>
</comment>
<reference evidence="2 3" key="1">
    <citation type="submission" date="2018-11" db="EMBL/GenBank/DDBJ databases">
        <authorList>
            <person name="Jang G.I."/>
            <person name="Hwang C.Y."/>
        </authorList>
    </citation>
    <scope>NUCLEOTIDE SEQUENCE [LARGE SCALE GENOMIC DNA]</scope>
    <source>
        <strain evidence="2 3">SSM26</strain>
    </source>
</reference>
<dbReference type="PANTHER" id="PTHR12126:SF11">
    <property type="entry name" value="NADH DEHYDROGENASE [UBIQUINONE] 1 ALPHA SUBCOMPLEX SUBUNIT 9, MITOCHONDRIAL"/>
    <property type="match status" value="1"/>
</dbReference>
<feature type="domain" description="NAD(P)-binding" evidence="1">
    <location>
        <begin position="35"/>
        <end position="178"/>
    </location>
</feature>
<keyword evidence="3" id="KW-1185">Reference proteome</keyword>
<dbReference type="EMBL" id="RKKU01000040">
    <property type="protein sequence ID" value="ROZ80635.1"/>
    <property type="molecule type" value="Genomic_DNA"/>
</dbReference>
<dbReference type="Proteomes" id="UP000275199">
    <property type="component" value="Unassembled WGS sequence"/>
</dbReference>